<dbReference type="InterPro" id="IPR036663">
    <property type="entry name" value="Fumarylacetoacetase_C_sf"/>
</dbReference>
<dbReference type="EMBL" id="CAEZVD010000018">
    <property type="protein sequence ID" value="CAB4618087.1"/>
    <property type="molecule type" value="Genomic_DNA"/>
</dbReference>
<dbReference type="SUPFAM" id="SSF56529">
    <property type="entry name" value="FAH"/>
    <property type="match status" value="1"/>
</dbReference>
<dbReference type="Pfam" id="PF01557">
    <property type="entry name" value="FAA_hydrolase"/>
    <property type="match status" value="1"/>
</dbReference>
<reference evidence="2" key="1">
    <citation type="submission" date="2020-05" db="EMBL/GenBank/DDBJ databases">
        <authorList>
            <person name="Chiriac C."/>
            <person name="Salcher M."/>
            <person name="Ghai R."/>
            <person name="Kavagutti S V."/>
        </authorList>
    </citation>
    <scope>NUCLEOTIDE SEQUENCE</scope>
</reference>
<gene>
    <name evidence="2" type="ORF">UFOPK1909_00344</name>
</gene>
<sequence>MKIARYLDNGFAHTGIVFHDHVLLDLPTNLSVLEILNLPRAERDRLEGAAGRFMKRPIDQVVFLPPIESRCVRDFVVFEKHIAGMKKSEGGDGTVPAGWYDQPVFIHMNPYTLIGSGQDLPMPPLTQALDFELELAAIVGKQGRDLTPEEAGKHIVGYSIFNDWSARDLQRAEMSVGLGPSKGKDFASTLGPWITSADELEKYREGDRLALDMSVSINGVEFGRDNSRQMSWSFEELVSHASRGSIVGAGDVLASGTAGGGALSEVWSRTGKREPGPLQVGDVIEMTIQGIGTIRNKIVEQVSPGHTIPKARRTYNEDQL</sequence>
<proteinExistence type="predicted"/>
<dbReference type="AlphaFoldDB" id="A0A6J6I037"/>
<dbReference type="InterPro" id="IPR011234">
    <property type="entry name" value="Fumarylacetoacetase-like_C"/>
</dbReference>
<dbReference type="GO" id="GO:0003824">
    <property type="term" value="F:catalytic activity"/>
    <property type="evidence" value="ECO:0007669"/>
    <property type="project" value="InterPro"/>
</dbReference>
<evidence type="ECO:0000313" key="2">
    <source>
        <dbReference type="EMBL" id="CAB4618087.1"/>
    </source>
</evidence>
<feature type="domain" description="Fumarylacetoacetase-like C-terminal" evidence="1">
    <location>
        <begin position="72"/>
        <end position="299"/>
    </location>
</feature>
<evidence type="ECO:0000259" key="1">
    <source>
        <dbReference type="Pfam" id="PF01557"/>
    </source>
</evidence>
<accession>A0A6J6I037</accession>
<dbReference type="Gene3D" id="3.90.850.10">
    <property type="entry name" value="Fumarylacetoacetase-like, C-terminal domain"/>
    <property type="match status" value="1"/>
</dbReference>
<protein>
    <submittedName>
        <fullName evidence="2">Unannotated protein</fullName>
    </submittedName>
</protein>
<name>A0A6J6I037_9ZZZZ</name>
<organism evidence="2">
    <name type="scientific">freshwater metagenome</name>
    <dbReference type="NCBI Taxonomy" id="449393"/>
    <lineage>
        <taxon>unclassified sequences</taxon>
        <taxon>metagenomes</taxon>
        <taxon>ecological metagenomes</taxon>
    </lineage>
</organism>
<dbReference type="PANTHER" id="PTHR43211">
    <property type="entry name" value="FUMARYLACETOACETATE HYDROLASE"/>
    <property type="match status" value="1"/>
</dbReference>
<dbReference type="PANTHER" id="PTHR43211:SF1">
    <property type="entry name" value="BLL6422 PROTEIN"/>
    <property type="match status" value="1"/>
</dbReference>